<name>S9VT68_SCHCR</name>
<dbReference type="Pfam" id="PF08593">
    <property type="entry name" value="Mug135_C"/>
    <property type="match status" value="1"/>
</dbReference>
<dbReference type="GeneID" id="25036571"/>
<sequence length="234" mass="27083">MSITSNELNEIFSNNFNVPIPTEPSSKEGKRFLKDYDIASRKRKLEDDIEINEKQKGFQKIVDEWTRSEMSVESQEQPPLWYQREKEEQTRNFNLLLKGVNQLQRNTETLQRSMATMQSSMVTMQTSVDTLTGKVNRIDIRSVRMENKELRRAGYPIMEVPFLEGNNPDSELPRITCTQDIDRLSKDECIRYLNGYGISFNANETIALKKKLANAVGLVLDFDKDYSFSGFSNL</sequence>
<dbReference type="eggNOG" id="ENOG502STX1">
    <property type="taxonomic scope" value="Eukaryota"/>
</dbReference>
<proteinExistence type="inferred from homology"/>
<protein>
    <submittedName>
        <fullName evidence="3">Cell surface glycoprotein</fullName>
    </submittedName>
</protein>
<dbReference type="InterPro" id="IPR013902">
    <property type="entry name" value="Mug135-like_C"/>
</dbReference>
<dbReference type="AlphaFoldDB" id="S9VT68"/>
<dbReference type="OrthoDB" id="5297016at2759"/>
<dbReference type="OMA" id="NTMQGTM"/>
<dbReference type="Proteomes" id="UP000015464">
    <property type="component" value="Unassembled WGS sequence"/>
</dbReference>
<accession>S9VT68</accession>
<keyword evidence="4" id="KW-1185">Reference proteome</keyword>
<comment type="similarity">
    <text evidence="1">Belongs to the UPF0612 family.</text>
</comment>
<organism evidence="3 4">
    <name type="scientific">Schizosaccharomyces cryophilus (strain OY26 / ATCC MYA-4695 / CBS 11777 / NBRC 106824 / NRRL Y48691)</name>
    <name type="common">Fission yeast</name>
    <dbReference type="NCBI Taxonomy" id="653667"/>
    <lineage>
        <taxon>Eukaryota</taxon>
        <taxon>Fungi</taxon>
        <taxon>Dikarya</taxon>
        <taxon>Ascomycota</taxon>
        <taxon>Taphrinomycotina</taxon>
        <taxon>Schizosaccharomycetes</taxon>
        <taxon>Schizosaccharomycetales</taxon>
        <taxon>Schizosaccharomycetaceae</taxon>
        <taxon>Schizosaccharomyces</taxon>
    </lineage>
</organism>
<evidence type="ECO:0000313" key="4">
    <source>
        <dbReference type="Proteomes" id="UP000015464"/>
    </source>
</evidence>
<evidence type="ECO:0000313" key="3">
    <source>
        <dbReference type="EMBL" id="EPY51068.1"/>
    </source>
</evidence>
<dbReference type="EMBL" id="KE546991">
    <property type="protein sequence ID" value="EPY51068.1"/>
    <property type="molecule type" value="Genomic_DNA"/>
</dbReference>
<reference evidence="3 4" key="1">
    <citation type="journal article" date="2011" name="Science">
        <title>Comparative functional genomics of the fission yeasts.</title>
        <authorList>
            <person name="Rhind N."/>
            <person name="Chen Z."/>
            <person name="Yassour M."/>
            <person name="Thompson D.A."/>
            <person name="Haas B.J."/>
            <person name="Habib N."/>
            <person name="Wapinski I."/>
            <person name="Roy S."/>
            <person name="Lin M.F."/>
            <person name="Heiman D.I."/>
            <person name="Young S.K."/>
            <person name="Furuya K."/>
            <person name="Guo Y."/>
            <person name="Pidoux A."/>
            <person name="Chen H.M."/>
            <person name="Robbertse B."/>
            <person name="Goldberg J.M."/>
            <person name="Aoki K."/>
            <person name="Bayne E.H."/>
            <person name="Berlin A.M."/>
            <person name="Desjardins C.A."/>
            <person name="Dobbs E."/>
            <person name="Dukaj L."/>
            <person name="Fan L."/>
            <person name="FitzGerald M.G."/>
            <person name="French C."/>
            <person name="Gujja S."/>
            <person name="Hansen K."/>
            <person name="Keifenheim D."/>
            <person name="Levin J.Z."/>
            <person name="Mosher R.A."/>
            <person name="Mueller C.A."/>
            <person name="Pfiffner J."/>
            <person name="Priest M."/>
            <person name="Russ C."/>
            <person name="Smialowska A."/>
            <person name="Swoboda P."/>
            <person name="Sykes S.M."/>
            <person name="Vaughn M."/>
            <person name="Vengrova S."/>
            <person name="Yoder R."/>
            <person name="Zeng Q."/>
            <person name="Allshire R."/>
            <person name="Baulcombe D."/>
            <person name="Birren B.W."/>
            <person name="Brown W."/>
            <person name="Ekwall K."/>
            <person name="Kellis M."/>
            <person name="Leatherwood J."/>
            <person name="Levin H."/>
            <person name="Margalit H."/>
            <person name="Martienssen R."/>
            <person name="Nieduszynski C.A."/>
            <person name="Spatafora J.W."/>
            <person name="Friedman N."/>
            <person name="Dalgaard J.Z."/>
            <person name="Baumann P."/>
            <person name="Niki H."/>
            <person name="Regev A."/>
            <person name="Nusbaum C."/>
        </authorList>
    </citation>
    <scope>NUCLEOTIDE SEQUENCE [LARGE SCALE GENOMIC DNA]</scope>
    <source>
        <strain evidence="4">OY26 / ATCC MYA-4695 / CBS 11777 / NBRC 106824 / NRRL Y48691</strain>
    </source>
</reference>
<dbReference type="RefSeq" id="XP_013023642.1">
    <property type="nucleotide sequence ID" value="XM_013168188.1"/>
</dbReference>
<dbReference type="STRING" id="653667.S9VT68"/>
<evidence type="ECO:0000259" key="2">
    <source>
        <dbReference type="Pfam" id="PF08593"/>
    </source>
</evidence>
<gene>
    <name evidence="3" type="ORF">SPOG_02247</name>
</gene>
<feature type="domain" description="Mug135-like C-terminal" evidence="2">
    <location>
        <begin position="148"/>
        <end position="218"/>
    </location>
</feature>
<dbReference type="HOGENOM" id="CLU_084289_0_0_1"/>
<evidence type="ECO:0000256" key="1">
    <source>
        <dbReference type="ARBA" id="ARBA00005788"/>
    </source>
</evidence>